<feature type="DNA-binding region" description="H-T-H motif" evidence="4">
    <location>
        <begin position="61"/>
        <end position="80"/>
    </location>
</feature>
<dbReference type="Proteomes" id="UP001550853">
    <property type="component" value="Unassembled WGS sequence"/>
</dbReference>
<dbReference type="EMBL" id="JBEZVI010000034">
    <property type="protein sequence ID" value="MEU3714063.1"/>
    <property type="molecule type" value="Genomic_DNA"/>
</dbReference>
<evidence type="ECO:0000256" key="3">
    <source>
        <dbReference type="ARBA" id="ARBA00023163"/>
    </source>
</evidence>
<dbReference type="Pfam" id="PF17754">
    <property type="entry name" value="TetR_C_14"/>
    <property type="match status" value="1"/>
</dbReference>
<evidence type="ECO:0000256" key="2">
    <source>
        <dbReference type="ARBA" id="ARBA00023125"/>
    </source>
</evidence>
<name>A0ABV2Z7U7_9ACTN</name>
<dbReference type="PROSITE" id="PS50977">
    <property type="entry name" value="HTH_TETR_2"/>
    <property type="match status" value="1"/>
</dbReference>
<dbReference type="Gene3D" id="1.10.357.10">
    <property type="entry name" value="Tetracycline Repressor, domain 2"/>
    <property type="match status" value="1"/>
</dbReference>
<evidence type="ECO:0000259" key="6">
    <source>
        <dbReference type="PROSITE" id="PS50977"/>
    </source>
</evidence>
<organism evidence="7 8">
    <name type="scientific">Streptomyces catenulae</name>
    <dbReference type="NCBI Taxonomy" id="66875"/>
    <lineage>
        <taxon>Bacteria</taxon>
        <taxon>Bacillati</taxon>
        <taxon>Actinomycetota</taxon>
        <taxon>Actinomycetes</taxon>
        <taxon>Kitasatosporales</taxon>
        <taxon>Streptomycetaceae</taxon>
        <taxon>Streptomyces</taxon>
    </lineage>
</organism>
<dbReference type="PANTHER" id="PTHR30055">
    <property type="entry name" value="HTH-TYPE TRANSCRIPTIONAL REGULATOR RUTR"/>
    <property type="match status" value="1"/>
</dbReference>
<evidence type="ECO:0000256" key="1">
    <source>
        <dbReference type="ARBA" id="ARBA00023015"/>
    </source>
</evidence>
<evidence type="ECO:0000256" key="5">
    <source>
        <dbReference type="SAM" id="MobiDB-lite"/>
    </source>
</evidence>
<keyword evidence="2 4" id="KW-0238">DNA-binding</keyword>
<dbReference type="InterPro" id="IPR050109">
    <property type="entry name" value="HTH-type_TetR-like_transc_reg"/>
</dbReference>
<dbReference type="PRINTS" id="PR00455">
    <property type="entry name" value="HTHTETR"/>
</dbReference>
<feature type="compositionally biased region" description="Low complexity" evidence="5">
    <location>
        <begin position="1"/>
        <end position="30"/>
    </location>
</feature>
<feature type="region of interest" description="Disordered" evidence="5">
    <location>
        <begin position="1"/>
        <end position="37"/>
    </location>
</feature>
<evidence type="ECO:0000313" key="7">
    <source>
        <dbReference type="EMBL" id="MEU3714063.1"/>
    </source>
</evidence>
<dbReference type="Pfam" id="PF00440">
    <property type="entry name" value="TetR_N"/>
    <property type="match status" value="1"/>
</dbReference>
<sequence>MPTPAEPTAAEPTAAEPASVESSPVEPAPVGRRERKKAATRRALADAALRLFLEHGYDAVTLHTVADAADVSTTTLLKYFPSKEALVFDEEADQEAGLVAAVRDRKKGVSVPAALRAHAEWARRKIADEASGAAEFFALIERTPALAAYAHRMWMRHQTALARAIAEDAGAAPDDPRSAALAHFALEAVALAYRAEDQVAVLDAAFDLLENGWSRG</sequence>
<keyword evidence="8" id="KW-1185">Reference proteome</keyword>
<dbReference type="Gene3D" id="1.10.10.60">
    <property type="entry name" value="Homeodomain-like"/>
    <property type="match status" value="1"/>
</dbReference>
<feature type="domain" description="HTH tetR-type" evidence="6">
    <location>
        <begin position="38"/>
        <end position="98"/>
    </location>
</feature>
<accession>A0ABV2Z7U7</accession>
<evidence type="ECO:0000256" key="4">
    <source>
        <dbReference type="PROSITE-ProRule" id="PRU00335"/>
    </source>
</evidence>
<protein>
    <submittedName>
        <fullName evidence="7">TetR family transcriptional regulator</fullName>
    </submittedName>
</protein>
<gene>
    <name evidence="7" type="ORF">AB0E61_28680</name>
</gene>
<comment type="caution">
    <text evidence="7">The sequence shown here is derived from an EMBL/GenBank/DDBJ whole genome shotgun (WGS) entry which is preliminary data.</text>
</comment>
<reference evidence="7 8" key="1">
    <citation type="submission" date="2024-06" db="EMBL/GenBank/DDBJ databases">
        <title>The Natural Products Discovery Center: Release of the First 8490 Sequenced Strains for Exploring Actinobacteria Biosynthetic Diversity.</title>
        <authorList>
            <person name="Kalkreuter E."/>
            <person name="Kautsar S.A."/>
            <person name="Yang D."/>
            <person name="Bader C.D."/>
            <person name="Teijaro C.N."/>
            <person name="Fluegel L."/>
            <person name="Davis C.M."/>
            <person name="Simpson J.R."/>
            <person name="Lauterbach L."/>
            <person name="Steele A.D."/>
            <person name="Gui C."/>
            <person name="Meng S."/>
            <person name="Li G."/>
            <person name="Viehrig K."/>
            <person name="Ye F."/>
            <person name="Su P."/>
            <person name="Kiefer A.F."/>
            <person name="Nichols A."/>
            <person name="Cepeda A.J."/>
            <person name="Yan W."/>
            <person name="Fan B."/>
            <person name="Jiang Y."/>
            <person name="Adhikari A."/>
            <person name="Zheng C.-J."/>
            <person name="Schuster L."/>
            <person name="Cowan T.M."/>
            <person name="Smanski M.J."/>
            <person name="Chevrette M.G."/>
            <person name="De Carvalho L.P.S."/>
            <person name="Shen B."/>
        </authorList>
    </citation>
    <scope>NUCLEOTIDE SEQUENCE [LARGE SCALE GENOMIC DNA]</scope>
    <source>
        <strain evidence="7 8">NPDC033039</strain>
    </source>
</reference>
<keyword evidence="3" id="KW-0804">Transcription</keyword>
<keyword evidence="1" id="KW-0805">Transcription regulation</keyword>
<dbReference type="InterPro" id="IPR009057">
    <property type="entry name" value="Homeodomain-like_sf"/>
</dbReference>
<evidence type="ECO:0000313" key="8">
    <source>
        <dbReference type="Proteomes" id="UP001550853"/>
    </source>
</evidence>
<dbReference type="InterPro" id="IPR001647">
    <property type="entry name" value="HTH_TetR"/>
</dbReference>
<dbReference type="PANTHER" id="PTHR30055:SF234">
    <property type="entry name" value="HTH-TYPE TRANSCRIPTIONAL REGULATOR BETI"/>
    <property type="match status" value="1"/>
</dbReference>
<proteinExistence type="predicted"/>
<dbReference type="InterPro" id="IPR041347">
    <property type="entry name" value="MftR_C"/>
</dbReference>
<dbReference type="SUPFAM" id="SSF46689">
    <property type="entry name" value="Homeodomain-like"/>
    <property type="match status" value="1"/>
</dbReference>
<dbReference type="RefSeq" id="WP_078654327.1">
    <property type="nucleotide sequence ID" value="NZ_JBEZVI010000034.1"/>
</dbReference>